<dbReference type="AlphaFoldDB" id="A0AAE4L129"/>
<keyword evidence="6" id="KW-0472">Membrane</keyword>
<keyword evidence="5" id="KW-0777">Teichoic acid biosynthesis</keyword>
<accession>A0AAE4L129</accession>
<gene>
    <name evidence="7" type="ORF">P7G31_09615</name>
</gene>
<evidence type="ECO:0000256" key="5">
    <source>
        <dbReference type="ARBA" id="ARBA00022944"/>
    </source>
</evidence>
<dbReference type="GO" id="GO:0005886">
    <property type="term" value="C:plasma membrane"/>
    <property type="evidence" value="ECO:0007669"/>
    <property type="project" value="UniProtKB-SubCell"/>
</dbReference>
<evidence type="ECO:0000313" key="8">
    <source>
        <dbReference type="Proteomes" id="UP001180515"/>
    </source>
</evidence>
<dbReference type="InterPro" id="IPR043148">
    <property type="entry name" value="TagF_C"/>
</dbReference>
<dbReference type="Pfam" id="PF04464">
    <property type="entry name" value="Glyphos_transf"/>
    <property type="match status" value="1"/>
</dbReference>
<dbReference type="SUPFAM" id="SSF53756">
    <property type="entry name" value="UDP-Glycosyltransferase/glycogen phosphorylase"/>
    <property type="match status" value="1"/>
</dbReference>
<dbReference type="InterPro" id="IPR043149">
    <property type="entry name" value="TagF_N"/>
</dbReference>
<comment type="caution">
    <text evidence="7">The sequence shown here is derived from an EMBL/GenBank/DDBJ whole genome shotgun (WGS) entry which is preliminary data.</text>
</comment>
<dbReference type="Proteomes" id="UP001180515">
    <property type="component" value="Unassembled WGS sequence"/>
</dbReference>
<dbReference type="GO" id="GO:0047355">
    <property type="term" value="F:CDP-glycerol glycerophosphotransferase activity"/>
    <property type="evidence" value="ECO:0007669"/>
    <property type="project" value="InterPro"/>
</dbReference>
<evidence type="ECO:0000256" key="2">
    <source>
        <dbReference type="ARBA" id="ARBA00010488"/>
    </source>
</evidence>
<sequence>MLKFIKLIFNIVLYLVTFPFPRSNKIIIVGGWDGKRFADNSKGLFLYLNQNKSVLNLKKIFWYTNDPEIRKQIEQLGYDVLFGINFKSIFWHLRSAVHFIDQNPHDILGFLSVHAKRINLWHGVPLKNIGIDLIDDYTSGNPFFQKWSSGGLWIDQYILATSDFASDLLTHAMDLPKSKSLIASYPRNIELYQNYPREINNNDVLHVYYLPTYRYGDEINPILKEDLKEINQKLVDNNVIFHIKPHFASLSEWEIIDNFSNFIIIDAKEDVYESLLTTDLLVTDYSSVFFDFLLTNKPVLFFPYDLEKYENQERGFTMSFEEHTPGDKVFNTSDLINKILSIKNDYSKYINDNKRQYTLINKKMNRYTDSIDFTEILNFMK</sequence>
<proteinExistence type="inferred from homology"/>
<name>A0AAE4L129_9STRE</name>
<dbReference type="GO" id="GO:0019350">
    <property type="term" value="P:teichoic acid biosynthetic process"/>
    <property type="evidence" value="ECO:0007669"/>
    <property type="project" value="UniProtKB-KW"/>
</dbReference>
<organism evidence="7 8">
    <name type="scientific">Streptococcus parauberis</name>
    <dbReference type="NCBI Taxonomy" id="1348"/>
    <lineage>
        <taxon>Bacteria</taxon>
        <taxon>Bacillati</taxon>
        <taxon>Bacillota</taxon>
        <taxon>Bacilli</taxon>
        <taxon>Lactobacillales</taxon>
        <taxon>Streptococcaceae</taxon>
        <taxon>Streptococcus</taxon>
    </lineage>
</organism>
<evidence type="ECO:0000313" key="7">
    <source>
        <dbReference type="EMBL" id="MDT2732479.1"/>
    </source>
</evidence>
<keyword evidence="3" id="KW-1003">Cell membrane</keyword>
<protein>
    <submittedName>
        <fullName evidence="7">CDP-glycerol glycerophosphotransferase family protein</fullName>
    </submittedName>
</protein>
<reference evidence="7" key="1">
    <citation type="submission" date="2023-03" db="EMBL/GenBank/DDBJ databases">
        <authorList>
            <person name="Shen W."/>
            <person name="Cai J."/>
        </authorList>
    </citation>
    <scope>NUCLEOTIDE SEQUENCE</scope>
    <source>
        <strain evidence="7">P82-2</strain>
    </source>
</reference>
<dbReference type="InterPro" id="IPR007554">
    <property type="entry name" value="Glycerophosphate_synth"/>
</dbReference>
<dbReference type="InterPro" id="IPR051612">
    <property type="entry name" value="Teichoic_Acid_Biosynth"/>
</dbReference>
<dbReference type="Gene3D" id="3.40.50.11820">
    <property type="match status" value="1"/>
</dbReference>
<evidence type="ECO:0000256" key="4">
    <source>
        <dbReference type="ARBA" id="ARBA00022679"/>
    </source>
</evidence>
<dbReference type="RefSeq" id="WP_311982280.1">
    <property type="nucleotide sequence ID" value="NZ_JARQAG010000018.1"/>
</dbReference>
<dbReference type="PANTHER" id="PTHR37316:SF3">
    <property type="entry name" value="TEICHOIC ACID GLYCEROL-PHOSPHATE TRANSFERASE"/>
    <property type="match status" value="1"/>
</dbReference>
<dbReference type="EMBL" id="JARQAG010000018">
    <property type="protein sequence ID" value="MDT2732479.1"/>
    <property type="molecule type" value="Genomic_DNA"/>
</dbReference>
<evidence type="ECO:0000256" key="1">
    <source>
        <dbReference type="ARBA" id="ARBA00004202"/>
    </source>
</evidence>
<dbReference type="PANTHER" id="PTHR37316">
    <property type="entry name" value="TEICHOIC ACID GLYCEROL-PHOSPHATE PRIMASE"/>
    <property type="match status" value="1"/>
</dbReference>
<dbReference type="Gene3D" id="3.40.50.12580">
    <property type="match status" value="1"/>
</dbReference>
<keyword evidence="4" id="KW-0808">Transferase</keyword>
<comment type="subcellular location">
    <subcellularLocation>
        <location evidence="1">Cell membrane</location>
        <topology evidence="1">Peripheral membrane protein</topology>
    </subcellularLocation>
</comment>
<comment type="similarity">
    <text evidence="2">Belongs to the CDP-glycerol glycerophosphotransferase family.</text>
</comment>
<evidence type="ECO:0000256" key="3">
    <source>
        <dbReference type="ARBA" id="ARBA00022475"/>
    </source>
</evidence>
<evidence type="ECO:0000256" key="6">
    <source>
        <dbReference type="ARBA" id="ARBA00023136"/>
    </source>
</evidence>